<evidence type="ECO:0000313" key="10">
    <source>
        <dbReference type="Proteomes" id="UP001344447"/>
    </source>
</evidence>
<evidence type="ECO:0000259" key="8">
    <source>
        <dbReference type="PROSITE" id="PS51504"/>
    </source>
</evidence>
<dbReference type="Pfam" id="PF00538">
    <property type="entry name" value="Linker_histone"/>
    <property type="match status" value="1"/>
</dbReference>
<dbReference type="InterPro" id="IPR036390">
    <property type="entry name" value="WH_DNA-bd_sf"/>
</dbReference>
<feature type="compositionally biased region" description="Basic and acidic residues" evidence="7">
    <location>
        <begin position="90"/>
        <end position="108"/>
    </location>
</feature>
<sequence>MGPKSSTTPTKKAVATKPKPKPSHPTYQVMISDAIAHYKDRTGSSQPAIIKFIEAKYTVSPDTFKTQLKLALKRLVAKGTLTMVKASYKLSEEGKKEHKASLGEDVKKPKTKTPASSTESTSTAATPATPTKKLTKKPATKAASTSTKTAVAKKNTAKVSKPAANTKKPAPASPKKAPNKRAAAKK</sequence>
<evidence type="ECO:0000256" key="3">
    <source>
        <dbReference type="ARBA" id="ARBA00022454"/>
    </source>
</evidence>
<protein>
    <recommendedName>
        <fullName evidence="8">H15 domain-containing protein</fullName>
    </recommendedName>
</protein>
<keyword evidence="3 6" id="KW-0158">Chromosome</keyword>
<dbReference type="Proteomes" id="UP001344447">
    <property type="component" value="Unassembled WGS sequence"/>
</dbReference>
<dbReference type="GO" id="GO:0030527">
    <property type="term" value="F:structural constituent of chromatin"/>
    <property type="evidence" value="ECO:0007669"/>
    <property type="project" value="InterPro"/>
</dbReference>
<evidence type="ECO:0000256" key="5">
    <source>
        <dbReference type="ARBA" id="ARBA00023242"/>
    </source>
</evidence>
<feature type="compositionally biased region" description="Low complexity" evidence="7">
    <location>
        <begin position="112"/>
        <end position="132"/>
    </location>
</feature>
<reference evidence="9 10" key="1">
    <citation type="submission" date="2023-11" db="EMBL/GenBank/DDBJ databases">
        <title>Dfirmibasis_genome.</title>
        <authorList>
            <person name="Edelbroek B."/>
            <person name="Kjellin J."/>
            <person name="Jerlstrom-Hultqvist J."/>
            <person name="Soderbom F."/>
        </authorList>
    </citation>
    <scope>NUCLEOTIDE SEQUENCE [LARGE SCALE GENOMIC DNA]</scope>
    <source>
        <strain evidence="9 10">TNS-C-14</strain>
    </source>
</reference>
<dbReference type="GO" id="GO:0006334">
    <property type="term" value="P:nucleosome assembly"/>
    <property type="evidence" value="ECO:0007669"/>
    <property type="project" value="InterPro"/>
</dbReference>
<dbReference type="AlphaFoldDB" id="A0AAN7YW69"/>
<proteinExistence type="inferred from homology"/>
<keyword evidence="10" id="KW-1185">Reference proteome</keyword>
<feature type="compositionally biased region" description="Basic residues" evidence="7">
    <location>
        <begin position="177"/>
        <end position="186"/>
    </location>
</feature>
<keyword evidence="5 6" id="KW-0539">Nucleus</keyword>
<dbReference type="InterPro" id="IPR005819">
    <property type="entry name" value="H1/H5"/>
</dbReference>
<comment type="caution">
    <text evidence="9">The sequence shown here is derived from an EMBL/GenBank/DDBJ whole genome shotgun (WGS) entry which is preliminary data.</text>
</comment>
<dbReference type="EMBL" id="JAVFKY010000002">
    <property type="protein sequence ID" value="KAK5580746.1"/>
    <property type="molecule type" value="Genomic_DNA"/>
</dbReference>
<dbReference type="PROSITE" id="PS51504">
    <property type="entry name" value="H15"/>
    <property type="match status" value="1"/>
</dbReference>
<dbReference type="GO" id="GO:0000786">
    <property type="term" value="C:nucleosome"/>
    <property type="evidence" value="ECO:0007669"/>
    <property type="project" value="InterPro"/>
</dbReference>
<dbReference type="Gene3D" id="1.10.10.10">
    <property type="entry name" value="Winged helix-like DNA-binding domain superfamily/Winged helix DNA-binding domain"/>
    <property type="match status" value="1"/>
</dbReference>
<dbReference type="InterPro" id="IPR036388">
    <property type="entry name" value="WH-like_DNA-bd_sf"/>
</dbReference>
<dbReference type="PANTHER" id="PTHR11467">
    <property type="entry name" value="HISTONE H1"/>
    <property type="match status" value="1"/>
</dbReference>
<accession>A0AAN7YW69</accession>
<dbReference type="GO" id="GO:0030261">
    <property type="term" value="P:chromosome condensation"/>
    <property type="evidence" value="ECO:0007669"/>
    <property type="project" value="TreeGrafter"/>
</dbReference>
<evidence type="ECO:0000256" key="6">
    <source>
        <dbReference type="RuleBase" id="RU003894"/>
    </source>
</evidence>
<keyword evidence="4 6" id="KW-0238">DNA-binding</keyword>
<dbReference type="CDD" id="cd00073">
    <property type="entry name" value="H15"/>
    <property type="match status" value="1"/>
</dbReference>
<dbReference type="SMART" id="SM00526">
    <property type="entry name" value="H15"/>
    <property type="match status" value="1"/>
</dbReference>
<evidence type="ECO:0000256" key="7">
    <source>
        <dbReference type="SAM" id="MobiDB-lite"/>
    </source>
</evidence>
<feature type="compositionally biased region" description="Low complexity" evidence="7">
    <location>
        <begin position="140"/>
        <end position="176"/>
    </location>
</feature>
<dbReference type="SUPFAM" id="SSF46785">
    <property type="entry name" value="Winged helix' DNA-binding domain"/>
    <property type="match status" value="1"/>
</dbReference>
<dbReference type="GO" id="GO:0003690">
    <property type="term" value="F:double-stranded DNA binding"/>
    <property type="evidence" value="ECO:0007669"/>
    <property type="project" value="TreeGrafter"/>
</dbReference>
<evidence type="ECO:0000256" key="2">
    <source>
        <dbReference type="ARBA" id="ARBA00004286"/>
    </source>
</evidence>
<feature type="region of interest" description="Disordered" evidence="7">
    <location>
        <begin position="87"/>
        <end position="186"/>
    </location>
</feature>
<dbReference type="PANTHER" id="PTHR11467:SF36">
    <property type="entry name" value="HISTONE 24-RELATED"/>
    <property type="match status" value="1"/>
</dbReference>
<evidence type="ECO:0000256" key="1">
    <source>
        <dbReference type="ARBA" id="ARBA00004123"/>
    </source>
</evidence>
<comment type="subcellular location">
    <subcellularLocation>
        <location evidence="2">Chromosome</location>
    </subcellularLocation>
    <subcellularLocation>
        <location evidence="1 6">Nucleus</location>
    </subcellularLocation>
</comment>
<organism evidence="9 10">
    <name type="scientific">Dictyostelium firmibasis</name>
    <dbReference type="NCBI Taxonomy" id="79012"/>
    <lineage>
        <taxon>Eukaryota</taxon>
        <taxon>Amoebozoa</taxon>
        <taxon>Evosea</taxon>
        <taxon>Eumycetozoa</taxon>
        <taxon>Dictyostelia</taxon>
        <taxon>Dictyosteliales</taxon>
        <taxon>Dictyosteliaceae</taxon>
        <taxon>Dictyostelium</taxon>
    </lineage>
</organism>
<dbReference type="PRINTS" id="PR00624">
    <property type="entry name" value="HISTONEH5"/>
</dbReference>
<dbReference type="GO" id="GO:0031492">
    <property type="term" value="F:nucleosomal DNA binding"/>
    <property type="evidence" value="ECO:0007669"/>
    <property type="project" value="TreeGrafter"/>
</dbReference>
<gene>
    <name evidence="9" type="ORF">RB653_000770</name>
</gene>
<dbReference type="GO" id="GO:0045910">
    <property type="term" value="P:negative regulation of DNA recombination"/>
    <property type="evidence" value="ECO:0007669"/>
    <property type="project" value="TreeGrafter"/>
</dbReference>
<feature type="region of interest" description="Disordered" evidence="7">
    <location>
        <begin position="1"/>
        <end position="26"/>
    </location>
</feature>
<dbReference type="GO" id="GO:0005634">
    <property type="term" value="C:nucleus"/>
    <property type="evidence" value="ECO:0007669"/>
    <property type="project" value="UniProtKB-SubCell"/>
</dbReference>
<feature type="domain" description="H15" evidence="8">
    <location>
        <begin position="23"/>
        <end position="92"/>
    </location>
</feature>
<name>A0AAN7YW69_9MYCE</name>
<comment type="similarity">
    <text evidence="6">Belongs to the histone H1/H5 family.</text>
</comment>
<feature type="compositionally biased region" description="Low complexity" evidence="7">
    <location>
        <begin position="1"/>
        <end position="17"/>
    </location>
</feature>
<dbReference type="InterPro" id="IPR005818">
    <property type="entry name" value="Histone_H1/H5_H15"/>
</dbReference>
<evidence type="ECO:0000256" key="4">
    <source>
        <dbReference type="ARBA" id="ARBA00023125"/>
    </source>
</evidence>
<evidence type="ECO:0000313" key="9">
    <source>
        <dbReference type="EMBL" id="KAK5580746.1"/>
    </source>
</evidence>
<dbReference type="FunFam" id="1.10.10.10:FF:000493">
    <property type="entry name" value="HMG-Y-related protein A"/>
    <property type="match status" value="1"/>
</dbReference>